<proteinExistence type="predicted"/>
<keyword evidence="1" id="KW-0732">Signal</keyword>
<evidence type="ECO:0000256" key="1">
    <source>
        <dbReference type="SAM" id="SignalP"/>
    </source>
</evidence>
<evidence type="ECO:0000313" key="2">
    <source>
        <dbReference type="EMBL" id="GMN39953.1"/>
    </source>
</evidence>
<dbReference type="PANTHER" id="PTHR21234">
    <property type="entry name" value="PURINE NUCLEOSIDE PHOSPHORYLASE"/>
    <property type="match status" value="1"/>
</dbReference>
<feature type="chain" id="PRO_5041640552" evidence="1">
    <location>
        <begin position="21"/>
        <end position="177"/>
    </location>
</feature>
<dbReference type="PANTHER" id="PTHR21234:SF19">
    <property type="entry name" value="BARK STORAGE PROTEIN B-LIKE"/>
    <property type="match status" value="1"/>
</dbReference>
<organism evidence="2 3">
    <name type="scientific">Ficus carica</name>
    <name type="common">Common fig</name>
    <dbReference type="NCBI Taxonomy" id="3494"/>
    <lineage>
        <taxon>Eukaryota</taxon>
        <taxon>Viridiplantae</taxon>
        <taxon>Streptophyta</taxon>
        <taxon>Embryophyta</taxon>
        <taxon>Tracheophyta</taxon>
        <taxon>Spermatophyta</taxon>
        <taxon>Magnoliopsida</taxon>
        <taxon>eudicotyledons</taxon>
        <taxon>Gunneridae</taxon>
        <taxon>Pentapetalae</taxon>
        <taxon>rosids</taxon>
        <taxon>fabids</taxon>
        <taxon>Rosales</taxon>
        <taxon>Moraceae</taxon>
        <taxon>Ficeae</taxon>
        <taxon>Ficus</taxon>
    </lineage>
</organism>
<accession>A0AA88CYQ1</accession>
<keyword evidence="3" id="KW-1185">Reference proteome</keyword>
<protein>
    <submittedName>
        <fullName evidence="2">Uncharacterized protein</fullName>
    </submittedName>
</protein>
<evidence type="ECO:0000313" key="3">
    <source>
        <dbReference type="Proteomes" id="UP001187192"/>
    </source>
</evidence>
<sequence>MNIFIIIKISVVLSAQQASGATSLAAETRKMIDKANQNGPYLGLVIPNLFEMNPLINSPDYIPDDSTIDISDVAVPQHWSHTALWNWQRYGQGPGDELPLESNGDYTREIGYLKFASQTVNVTDCSNYDNLLNNIWYQPEEVFPIDGTPEQREHIFWVPVDSHYYSVAKTLQVLQLL</sequence>
<gene>
    <name evidence="2" type="ORF">TIFTF001_009178</name>
</gene>
<dbReference type="Proteomes" id="UP001187192">
    <property type="component" value="Unassembled WGS sequence"/>
</dbReference>
<dbReference type="EMBL" id="BTGU01000010">
    <property type="protein sequence ID" value="GMN39953.1"/>
    <property type="molecule type" value="Genomic_DNA"/>
</dbReference>
<name>A0AA88CYQ1_FICCA</name>
<feature type="signal peptide" evidence="1">
    <location>
        <begin position="1"/>
        <end position="20"/>
    </location>
</feature>
<reference evidence="2" key="1">
    <citation type="submission" date="2023-07" db="EMBL/GenBank/DDBJ databases">
        <title>draft genome sequence of fig (Ficus carica).</title>
        <authorList>
            <person name="Takahashi T."/>
            <person name="Nishimura K."/>
        </authorList>
    </citation>
    <scope>NUCLEOTIDE SEQUENCE</scope>
</reference>
<comment type="caution">
    <text evidence="2">The sequence shown here is derived from an EMBL/GenBank/DDBJ whole genome shotgun (WGS) entry which is preliminary data.</text>
</comment>
<dbReference type="AlphaFoldDB" id="A0AA88CYQ1"/>